<dbReference type="STRING" id="52560.SAMN04488082_108121"/>
<dbReference type="AlphaFoldDB" id="A0A1I3UUB0"/>
<accession>A0A1I3UUB0</accession>
<dbReference type="InterPro" id="IPR023614">
    <property type="entry name" value="Porin_dom_sf"/>
</dbReference>
<dbReference type="Gene3D" id="2.40.160.10">
    <property type="entry name" value="Porin"/>
    <property type="match status" value="1"/>
</dbReference>
<evidence type="ECO:0008006" key="3">
    <source>
        <dbReference type="Google" id="ProtNLM"/>
    </source>
</evidence>
<dbReference type="RefSeq" id="WP_092374774.1">
    <property type="nucleotide sequence ID" value="NZ_FORX01000008.1"/>
</dbReference>
<name>A0A1I3UUB0_9BACT</name>
<evidence type="ECO:0000313" key="2">
    <source>
        <dbReference type="Proteomes" id="UP000198635"/>
    </source>
</evidence>
<dbReference type="EMBL" id="FORX01000008">
    <property type="protein sequence ID" value="SFJ86363.1"/>
    <property type="molecule type" value="Genomic_DNA"/>
</dbReference>
<gene>
    <name evidence="1" type="ORF">SAMN04488082_108121</name>
</gene>
<keyword evidence="2" id="KW-1185">Reference proteome</keyword>
<evidence type="ECO:0000313" key="1">
    <source>
        <dbReference type="EMBL" id="SFJ86363.1"/>
    </source>
</evidence>
<reference evidence="2" key="1">
    <citation type="submission" date="2016-10" db="EMBL/GenBank/DDBJ databases">
        <authorList>
            <person name="Varghese N."/>
            <person name="Submissions S."/>
        </authorList>
    </citation>
    <scope>NUCLEOTIDE SEQUENCE [LARGE SCALE GENOMIC DNA]</scope>
    <source>
        <strain evidence="2">DSM 5918</strain>
    </source>
</reference>
<dbReference type="Pfam" id="PF10082">
    <property type="entry name" value="BBP2_2"/>
    <property type="match status" value="1"/>
</dbReference>
<proteinExistence type="predicted"/>
<sequence length="411" mass="47507">MDSKGQFLIIIAILLLPLNAFAEGNIRIGRIQIHPGLGYELTHDSNIFKESERERADFIHTLRPGVLAKYQGDGDNFLMASYDLGAIRYAEYTDNDYIEHNGMISGLYRTPVGFYGRFDNIFSHTADPLGSSNSYRENDPKVRRWFNEGVLGLGYERNRLRVEANYGNHYERYLENEDSWQNRNDHQYGLLGYYRILPRTSLLAQYRLTDINYTNQNNGDNTRGIDGDTSQDALFHQFFIGLNFDPTGKVNGELKLGIGHKDYVNDKDWNDEEYEDVTTWLAETDLDWAMSAKTKFNVKFSRSLKDSTESYATRFTTTAFGLGVRHTFFEQFTAYASSGYSLDEYDNTSSTLDSRHDKTFTAATGIEYQFKNWIKDWLTIGLGYNFENRVSNFDDEEFKDHRTTLNFLAAF</sequence>
<dbReference type="Proteomes" id="UP000198635">
    <property type="component" value="Unassembled WGS sequence"/>
</dbReference>
<dbReference type="OrthoDB" id="5413545at2"/>
<protein>
    <recommendedName>
        <fullName evidence="3">Beta-barrel porin 2</fullName>
    </recommendedName>
</protein>
<organism evidence="1 2">
    <name type="scientific">Desulfomicrobium apsheronum</name>
    <dbReference type="NCBI Taxonomy" id="52560"/>
    <lineage>
        <taxon>Bacteria</taxon>
        <taxon>Pseudomonadati</taxon>
        <taxon>Thermodesulfobacteriota</taxon>
        <taxon>Desulfovibrionia</taxon>
        <taxon>Desulfovibrionales</taxon>
        <taxon>Desulfomicrobiaceae</taxon>
        <taxon>Desulfomicrobium</taxon>
    </lineage>
</organism>
<dbReference type="InterPro" id="IPR018759">
    <property type="entry name" value="BBP2_2"/>
</dbReference>